<dbReference type="InterPro" id="IPR036462">
    <property type="entry name" value="Fumarylacetoacetase_N_sf"/>
</dbReference>
<feature type="binding site" evidence="14">
    <location>
        <position position="229"/>
    </location>
    <ligand>
        <name>Ca(2+)</name>
        <dbReference type="ChEBI" id="CHEBI:29108"/>
    </ligand>
</feature>
<evidence type="ECO:0000259" key="16">
    <source>
        <dbReference type="Pfam" id="PF01557"/>
    </source>
</evidence>
<keyword evidence="10 15" id="KW-0828">Tyrosine catabolism</keyword>
<dbReference type="GO" id="GO:0006572">
    <property type="term" value="P:L-tyrosine catabolic process"/>
    <property type="evidence" value="ECO:0007669"/>
    <property type="project" value="UniProtKB-UniRule"/>
</dbReference>
<keyword evidence="6 14" id="KW-0479">Metal-binding</keyword>
<evidence type="ECO:0000259" key="17">
    <source>
        <dbReference type="Pfam" id="PF09298"/>
    </source>
</evidence>
<reference evidence="18 19" key="1">
    <citation type="submission" date="2024-11" db="EMBL/GenBank/DDBJ databases">
        <title>Adaptive evolution of stress response genes in parasites aligns with host niche diversity.</title>
        <authorList>
            <person name="Hahn C."/>
            <person name="Resl P."/>
        </authorList>
    </citation>
    <scope>NUCLEOTIDE SEQUENCE [LARGE SCALE GENOMIC DNA]</scope>
    <source>
        <strain evidence="18">EGGRZ-B1_66</strain>
        <tissue evidence="18">Body</tissue>
    </source>
</reference>
<gene>
    <name evidence="18" type="ORF">Ciccas_000582</name>
</gene>
<dbReference type="EC" id="3.7.1.2" evidence="4 15"/>
<dbReference type="GO" id="GO:0006559">
    <property type="term" value="P:L-phenylalanine catabolic process"/>
    <property type="evidence" value="ECO:0007669"/>
    <property type="project" value="UniProtKB-UniRule"/>
</dbReference>
<dbReference type="InterPro" id="IPR015377">
    <property type="entry name" value="Fumarylacetoacetase_N"/>
</dbReference>
<comment type="caution">
    <text evidence="18">The sequence shown here is derived from an EMBL/GenBank/DDBJ whole genome shotgun (WGS) entry which is preliminary data.</text>
</comment>
<feature type="binding site" evidence="14">
    <location>
        <position position="253"/>
    </location>
    <ligand>
        <name>Mg(2+)</name>
        <dbReference type="ChEBI" id="CHEBI:18420"/>
    </ligand>
</feature>
<dbReference type="GO" id="GO:0004334">
    <property type="term" value="F:fumarylacetoacetase activity"/>
    <property type="evidence" value="ECO:0007669"/>
    <property type="project" value="UniProtKB-UniRule"/>
</dbReference>
<evidence type="ECO:0000256" key="8">
    <source>
        <dbReference type="ARBA" id="ARBA00022837"/>
    </source>
</evidence>
<evidence type="ECO:0000256" key="2">
    <source>
        <dbReference type="ARBA" id="ARBA00004782"/>
    </source>
</evidence>
<feature type="binding site" evidence="14">
    <location>
        <position position="121"/>
    </location>
    <ligand>
        <name>Ca(2+)</name>
        <dbReference type="ChEBI" id="CHEBI:29108"/>
    </ligand>
</feature>
<comment type="pathway">
    <text evidence="2 15">Amino-acid degradation; L-phenylalanine degradation; acetoacetate and fumarate from L-phenylalanine: step 6/6.</text>
</comment>
<dbReference type="InterPro" id="IPR011234">
    <property type="entry name" value="Fumarylacetoacetase-like_C"/>
</dbReference>
<keyword evidence="19" id="KW-1185">Reference proteome</keyword>
<dbReference type="PANTHER" id="PTHR43069">
    <property type="entry name" value="FUMARYLACETOACETASE"/>
    <property type="match status" value="1"/>
</dbReference>
<feature type="binding site" evidence="14">
    <location>
        <position position="229"/>
    </location>
    <ligand>
        <name>Mg(2+)</name>
        <dbReference type="ChEBI" id="CHEBI:18420"/>
    </ligand>
</feature>
<protein>
    <recommendedName>
        <fullName evidence="5 15">Fumarylacetoacetase</fullName>
        <ecNumber evidence="4 15">3.7.1.2</ecNumber>
    </recommendedName>
    <alternativeName>
        <fullName evidence="15">Fumarylacetoacetate hydrolase</fullName>
    </alternativeName>
</protein>
<dbReference type="PANTHER" id="PTHR43069:SF2">
    <property type="entry name" value="FUMARYLACETOACETASE"/>
    <property type="match status" value="1"/>
</dbReference>
<dbReference type="SUPFAM" id="SSF56529">
    <property type="entry name" value="FAH"/>
    <property type="match status" value="1"/>
</dbReference>
<dbReference type="NCBIfam" id="TIGR01266">
    <property type="entry name" value="fum_ac_acetase"/>
    <property type="match status" value="1"/>
</dbReference>
<dbReference type="GO" id="GO:0046872">
    <property type="term" value="F:metal ion binding"/>
    <property type="evidence" value="ECO:0007669"/>
    <property type="project" value="UniProtKB-UniRule"/>
</dbReference>
<evidence type="ECO:0000256" key="15">
    <source>
        <dbReference type="RuleBase" id="RU366008"/>
    </source>
</evidence>
<evidence type="ECO:0000256" key="14">
    <source>
        <dbReference type="PIRSR" id="PIRSR605959-3"/>
    </source>
</evidence>
<sequence>MSFIKIDDNSDFPIDNLPYGVFTTHNCNDPHIGVAIGNFIVDLNIVSSSFPSDLAQAFQQPNLNEFLKLGHDKWSQARTQLQSMLKNDSDLSKDAVQQSKCLIKQSDAIMHLPIVIGDYTDFYSSIEHAMNVGKMFRDPNNPLLPNWRHLPVGYHGRASSVVISSTKIVRPVGQTSPLPQEDRPNFGPSKALDYELEIAFIAGPGNKLGQPIPISEAHKHIFGVVLMNDWSARDIQKWEYVPLGPFLAKNFATTISPWIVTMEALMPYVVENQKQEPVPHNYLQHVDPFTFDVDLQVFIRPNGSVTNETLVCHSNMKHLYWTMKQQLSHHSITGCNIRPGDLFGSGTISGPAKESVGSMLELTKSGAEPVTLKDGSTRKYLQDGDEVVFRGFTTQKNKSRIGFGECTGIVLPSSYLA</sequence>
<comment type="cofactor">
    <cofactor evidence="15">
        <name>Mg(2+)</name>
        <dbReference type="ChEBI" id="CHEBI:18420"/>
    </cofactor>
    <cofactor evidence="15">
        <name>Ca(2+)</name>
        <dbReference type="ChEBI" id="CHEBI:29108"/>
    </cofactor>
</comment>
<keyword evidence="7 15" id="KW-0378">Hydrolase</keyword>
<feature type="binding site" evidence="13">
    <location>
        <position position="240"/>
    </location>
    <ligand>
        <name>substrate</name>
    </ligand>
</feature>
<feature type="binding site" evidence="13">
    <location>
        <position position="347"/>
    </location>
    <ligand>
        <name>substrate</name>
    </ligand>
</feature>
<evidence type="ECO:0000256" key="5">
    <source>
        <dbReference type="ARBA" id="ARBA00014741"/>
    </source>
</evidence>
<dbReference type="Pfam" id="PF09298">
    <property type="entry name" value="FAA_hydrolase_N"/>
    <property type="match status" value="1"/>
</dbReference>
<evidence type="ECO:0000313" key="18">
    <source>
        <dbReference type="EMBL" id="KAL3320745.1"/>
    </source>
</evidence>
<accession>A0ABD2QMI8</accession>
<evidence type="ECO:0000256" key="4">
    <source>
        <dbReference type="ARBA" id="ARBA00012094"/>
    </source>
</evidence>
<dbReference type="InterPro" id="IPR036663">
    <property type="entry name" value="Fumarylacetoacetase_C_sf"/>
</dbReference>
<dbReference type="Pfam" id="PF01557">
    <property type="entry name" value="FAA_hydrolase"/>
    <property type="match status" value="1"/>
</dbReference>
<feature type="binding site" evidence="14">
    <location>
        <position position="197"/>
    </location>
    <ligand>
        <name>Ca(2+)</name>
        <dbReference type="ChEBI" id="CHEBI:29108"/>
    </ligand>
</feature>
<evidence type="ECO:0000313" key="19">
    <source>
        <dbReference type="Proteomes" id="UP001626550"/>
    </source>
</evidence>
<evidence type="ECO:0000256" key="13">
    <source>
        <dbReference type="PIRSR" id="PIRSR605959-2"/>
    </source>
</evidence>
<evidence type="ECO:0000256" key="6">
    <source>
        <dbReference type="ARBA" id="ARBA00022723"/>
    </source>
</evidence>
<evidence type="ECO:0000256" key="1">
    <source>
        <dbReference type="ARBA" id="ARBA00000353"/>
    </source>
</evidence>
<feature type="active site" description="Proton acceptor" evidence="12">
    <location>
        <position position="128"/>
    </location>
</feature>
<dbReference type="Gene3D" id="2.30.30.230">
    <property type="entry name" value="Fumarylacetoacetase, N-terminal domain"/>
    <property type="match status" value="1"/>
</dbReference>
<dbReference type="InterPro" id="IPR005959">
    <property type="entry name" value="Fumarylacetoacetase"/>
</dbReference>
<evidence type="ECO:0000256" key="11">
    <source>
        <dbReference type="ARBA" id="ARBA00023232"/>
    </source>
</evidence>
<feature type="binding site" evidence="13">
    <location>
        <position position="236"/>
    </location>
    <ligand>
        <name>substrate</name>
    </ligand>
</feature>
<comment type="similarity">
    <text evidence="3 15">Belongs to the FAH family.</text>
</comment>
<keyword evidence="11 15" id="KW-0585">Phenylalanine catabolism</keyword>
<feature type="binding site" evidence="14">
    <location>
        <position position="249"/>
    </location>
    <ligand>
        <name>Mg(2+)</name>
        <dbReference type="ChEBI" id="CHEBI:18420"/>
    </ligand>
</feature>
<organism evidence="18 19">
    <name type="scientific">Cichlidogyrus casuarinus</name>
    <dbReference type="NCBI Taxonomy" id="1844966"/>
    <lineage>
        <taxon>Eukaryota</taxon>
        <taxon>Metazoa</taxon>
        <taxon>Spiralia</taxon>
        <taxon>Lophotrochozoa</taxon>
        <taxon>Platyhelminthes</taxon>
        <taxon>Monogenea</taxon>
        <taxon>Monopisthocotylea</taxon>
        <taxon>Dactylogyridea</taxon>
        <taxon>Ancyrocephalidae</taxon>
        <taxon>Cichlidogyrus</taxon>
    </lineage>
</organism>
<proteinExistence type="inferred from homology"/>
<evidence type="ECO:0000256" key="9">
    <source>
        <dbReference type="ARBA" id="ARBA00022842"/>
    </source>
</evidence>
<feature type="domain" description="Fumarylacetoacetase N-terminal" evidence="17">
    <location>
        <begin position="16"/>
        <end position="113"/>
    </location>
</feature>
<feature type="binding site" evidence="13">
    <location>
        <position position="123"/>
    </location>
    <ligand>
        <name>substrate</name>
    </ligand>
</feature>
<dbReference type="FunFam" id="3.90.850.10:FF:000004">
    <property type="entry name" value="Fumarylacetoacetase"/>
    <property type="match status" value="1"/>
</dbReference>
<dbReference type="AlphaFoldDB" id="A0ABD2QMI8"/>
<evidence type="ECO:0000256" key="12">
    <source>
        <dbReference type="PIRSR" id="PIRSR605959-1"/>
    </source>
</evidence>
<feature type="binding site" evidence="13">
    <location>
        <position position="137"/>
    </location>
    <ligand>
        <name>substrate</name>
    </ligand>
</feature>
<evidence type="ECO:0000256" key="7">
    <source>
        <dbReference type="ARBA" id="ARBA00022801"/>
    </source>
</evidence>
<feature type="binding site" evidence="14">
    <location>
        <position position="195"/>
    </location>
    <ligand>
        <name>Ca(2+)</name>
        <dbReference type="ChEBI" id="CHEBI:29108"/>
    </ligand>
</feature>
<evidence type="ECO:0000256" key="10">
    <source>
        <dbReference type="ARBA" id="ARBA00022878"/>
    </source>
</evidence>
<evidence type="ECO:0000256" key="3">
    <source>
        <dbReference type="ARBA" id="ARBA00010211"/>
    </source>
</evidence>
<dbReference type="SUPFAM" id="SSF63433">
    <property type="entry name" value="Fumarylacetoacetate hydrolase, FAH, N-terminal domain"/>
    <property type="match status" value="1"/>
</dbReference>
<dbReference type="Gene3D" id="3.90.850.10">
    <property type="entry name" value="Fumarylacetoacetase-like, C-terminal domain"/>
    <property type="match status" value="1"/>
</dbReference>
<keyword evidence="9 14" id="KW-0460">Magnesium</keyword>
<dbReference type="EMBL" id="JBJKFK010000033">
    <property type="protein sequence ID" value="KAL3320745.1"/>
    <property type="molecule type" value="Genomic_DNA"/>
</dbReference>
<keyword evidence="8 14" id="KW-0106">Calcium</keyword>
<comment type="catalytic activity">
    <reaction evidence="1 15">
        <text>4-fumarylacetoacetate + H2O = acetoacetate + fumarate + H(+)</text>
        <dbReference type="Rhea" id="RHEA:10244"/>
        <dbReference type="ChEBI" id="CHEBI:13705"/>
        <dbReference type="ChEBI" id="CHEBI:15377"/>
        <dbReference type="ChEBI" id="CHEBI:15378"/>
        <dbReference type="ChEBI" id="CHEBI:18034"/>
        <dbReference type="ChEBI" id="CHEBI:29806"/>
        <dbReference type="EC" id="3.7.1.2"/>
    </reaction>
</comment>
<dbReference type="Proteomes" id="UP001626550">
    <property type="component" value="Unassembled WGS sequence"/>
</dbReference>
<feature type="domain" description="Fumarylacetoacetase-like C-terminal" evidence="16">
    <location>
        <begin position="121"/>
        <end position="401"/>
    </location>
</feature>
<name>A0ABD2QMI8_9PLAT</name>